<keyword evidence="4 7" id="KW-0732">Signal</keyword>
<dbReference type="GO" id="GO:0006508">
    <property type="term" value="P:proteolysis"/>
    <property type="evidence" value="ECO:0007669"/>
    <property type="project" value="UniProtKB-KW"/>
</dbReference>
<evidence type="ECO:0000256" key="4">
    <source>
        <dbReference type="ARBA" id="ARBA00022729"/>
    </source>
</evidence>
<keyword evidence="9" id="KW-1185">Reference proteome</keyword>
<dbReference type="SUPFAM" id="SSF53474">
    <property type="entry name" value="alpha/beta-Hydrolases"/>
    <property type="match status" value="1"/>
</dbReference>
<dbReference type="GO" id="GO:0000324">
    <property type="term" value="C:fungal-type vacuole"/>
    <property type="evidence" value="ECO:0007669"/>
    <property type="project" value="TreeGrafter"/>
</dbReference>
<dbReference type="EMBL" id="ML977316">
    <property type="protein sequence ID" value="KAF2119126.1"/>
    <property type="molecule type" value="Genomic_DNA"/>
</dbReference>
<dbReference type="InterPro" id="IPR001563">
    <property type="entry name" value="Peptidase_S10"/>
</dbReference>
<protein>
    <submittedName>
        <fullName evidence="8">Putative carboxypeptidase S1</fullName>
    </submittedName>
</protein>
<dbReference type="PANTHER" id="PTHR11802:SF189">
    <property type="entry name" value="CARBOXYPEPTIDASE"/>
    <property type="match status" value="1"/>
</dbReference>
<keyword evidence="2 8" id="KW-0121">Carboxypeptidase</keyword>
<name>A0A6A5ZJ12_9PLEO</name>
<dbReference type="GO" id="GO:0004185">
    <property type="term" value="F:serine-type carboxypeptidase activity"/>
    <property type="evidence" value="ECO:0007669"/>
    <property type="project" value="InterPro"/>
</dbReference>
<dbReference type="Gene3D" id="3.40.50.1820">
    <property type="entry name" value="alpha/beta hydrolase"/>
    <property type="match status" value="1"/>
</dbReference>
<dbReference type="Proteomes" id="UP000799770">
    <property type="component" value="Unassembled WGS sequence"/>
</dbReference>
<keyword evidence="5" id="KW-0378">Hydrolase</keyword>
<organism evidence="8 9">
    <name type="scientific">Lophiotrema nucula</name>
    <dbReference type="NCBI Taxonomy" id="690887"/>
    <lineage>
        <taxon>Eukaryota</taxon>
        <taxon>Fungi</taxon>
        <taxon>Dikarya</taxon>
        <taxon>Ascomycota</taxon>
        <taxon>Pezizomycotina</taxon>
        <taxon>Dothideomycetes</taxon>
        <taxon>Pleosporomycetidae</taxon>
        <taxon>Pleosporales</taxon>
        <taxon>Lophiotremataceae</taxon>
        <taxon>Lophiotrema</taxon>
    </lineage>
</organism>
<keyword evidence="3" id="KW-0645">Protease</keyword>
<dbReference type="AlphaFoldDB" id="A0A6A5ZJ12"/>
<dbReference type="OrthoDB" id="443318at2759"/>
<gene>
    <name evidence="8" type="ORF">BDV96DRAFT_610910</name>
</gene>
<sequence>MHLGSPLAFAVGLGFTIFPGVHGAQKQKQTHAHSLGSIEYQQVSICETTPGVSSFSGYVHLPSTSIPDIQGSTPFNISTFFWYFSARKNPGSAPLAVYLAGGPGEASSYTLLGENGPCYANSDGNSTTLNLWSFNNEVNMLYIDHINQVGFSYDEIVDGVYDALSGSYYNQTVPGNMTVLPGRFASQNPATTTNTTGQSAKALWYFTQVFLSEFNEYHGPKDTISIWGNSYGGEWTTATFKYFQDQNDRINNRTLDCEKYKRIHLDTLGITNGCVDLAISAESYVALPFSNTYGVEIYNETVYKAGLEALHSEGGCLDQVRQCRELQALSDPGSTGTNDTVNGVCAQATLFCFTNVLGPFRATGHSDFDMGSPTANPYPPSYPSTFLNQQWVRQVLGIPDGLNHTQVSSTVEQAFFNTGDFVRRQIDDLNSLLDHGVKVALIYGDRDWKCSWTGAETLSLATSYKHSQDFHSAGYTEVSTNQTYKGGVVRQYESFSFSRVFNAGHAVSFYQPETVWRIFNRAMFGKDVATGQQSAKAGSRYKTKGPSDSWGWKNKMPESFPVECNIYNTAASCTQTQLKALAAGTAVLKNDIVVEPAS</sequence>
<dbReference type="Pfam" id="PF00450">
    <property type="entry name" value="Peptidase_S10"/>
    <property type="match status" value="1"/>
</dbReference>
<feature type="chain" id="PRO_5025446939" evidence="7">
    <location>
        <begin position="24"/>
        <end position="598"/>
    </location>
</feature>
<evidence type="ECO:0000256" key="6">
    <source>
        <dbReference type="ARBA" id="ARBA00023180"/>
    </source>
</evidence>
<dbReference type="PANTHER" id="PTHR11802">
    <property type="entry name" value="SERINE PROTEASE FAMILY S10 SERINE CARBOXYPEPTIDASE"/>
    <property type="match status" value="1"/>
</dbReference>
<evidence type="ECO:0000256" key="5">
    <source>
        <dbReference type="ARBA" id="ARBA00022801"/>
    </source>
</evidence>
<evidence type="ECO:0000256" key="2">
    <source>
        <dbReference type="ARBA" id="ARBA00022645"/>
    </source>
</evidence>
<comment type="similarity">
    <text evidence="1">Belongs to the peptidase S10 family.</text>
</comment>
<proteinExistence type="inferred from homology"/>
<reference evidence="8" key="1">
    <citation type="journal article" date="2020" name="Stud. Mycol.">
        <title>101 Dothideomycetes genomes: a test case for predicting lifestyles and emergence of pathogens.</title>
        <authorList>
            <person name="Haridas S."/>
            <person name="Albert R."/>
            <person name="Binder M."/>
            <person name="Bloem J."/>
            <person name="Labutti K."/>
            <person name="Salamov A."/>
            <person name="Andreopoulos B."/>
            <person name="Baker S."/>
            <person name="Barry K."/>
            <person name="Bills G."/>
            <person name="Bluhm B."/>
            <person name="Cannon C."/>
            <person name="Castanera R."/>
            <person name="Culley D."/>
            <person name="Daum C."/>
            <person name="Ezra D."/>
            <person name="Gonzalez J."/>
            <person name="Henrissat B."/>
            <person name="Kuo A."/>
            <person name="Liang C."/>
            <person name="Lipzen A."/>
            <person name="Lutzoni F."/>
            <person name="Magnuson J."/>
            <person name="Mondo S."/>
            <person name="Nolan M."/>
            <person name="Ohm R."/>
            <person name="Pangilinan J."/>
            <person name="Park H.-J."/>
            <person name="Ramirez L."/>
            <person name="Alfaro M."/>
            <person name="Sun H."/>
            <person name="Tritt A."/>
            <person name="Yoshinaga Y."/>
            <person name="Zwiers L.-H."/>
            <person name="Turgeon B."/>
            <person name="Goodwin S."/>
            <person name="Spatafora J."/>
            <person name="Crous P."/>
            <person name="Grigoriev I."/>
        </authorList>
    </citation>
    <scope>NUCLEOTIDE SEQUENCE</scope>
    <source>
        <strain evidence="8">CBS 627.86</strain>
    </source>
</reference>
<evidence type="ECO:0000256" key="1">
    <source>
        <dbReference type="ARBA" id="ARBA00009431"/>
    </source>
</evidence>
<evidence type="ECO:0000256" key="7">
    <source>
        <dbReference type="SAM" id="SignalP"/>
    </source>
</evidence>
<keyword evidence="6" id="KW-0325">Glycoprotein</keyword>
<evidence type="ECO:0000313" key="9">
    <source>
        <dbReference type="Proteomes" id="UP000799770"/>
    </source>
</evidence>
<dbReference type="InterPro" id="IPR029058">
    <property type="entry name" value="AB_hydrolase_fold"/>
</dbReference>
<accession>A0A6A5ZJ12</accession>
<feature type="signal peptide" evidence="7">
    <location>
        <begin position="1"/>
        <end position="23"/>
    </location>
</feature>
<evidence type="ECO:0000256" key="3">
    <source>
        <dbReference type="ARBA" id="ARBA00022670"/>
    </source>
</evidence>
<evidence type="ECO:0000313" key="8">
    <source>
        <dbReference type="EMBL" id="KAF2119126.1"/>
    </source>
</evidence>